<dbReference type="Proteomes" id="UP000004994">
    <property type="component" value="Chromosome 9"/>
</dbReference>
<dbReference type="Gramene" id="Solyc09g060070.2.1">
    <property type="protein sequence ID" value="Solyc09g060070.2.1"/>
    <property type="gene ID" value="Solyc09g060070.2"/>
</dbReference>
<dbReference type="InParanoid" id="A0A3Q7I2G1"/>
<sequence length="72" mass="8671">MRNFLQDFTRFCDNWHFCVVQHFKFLTCQYCGTLKLIVETRGIESLNGRNINYIWISFDGKIVVEQVKLHQQ</sequence>
<accession>A0A3Q7I2G1</accession>
<evidence type="ECO:0000313" key="1">
    <source>
        <dbReference type="EnsemblPlants" id="Solyc09g060070.2.1"/>
    </source>
</evidence>
<organism evidence="1">
    <name type="scientific">Solanum lycopersicum</name>
    <name type="common">Tomato</name>
    <name type="synonym">Lycopersicon esculentum</name>
    <dbReference type="NCBI Taxonomy" id="4081"/>
    <lineage>
        <taxon>Eukaryota</taxon>
        <taxon>Viridiplantae</taxon>
        <taxon>Streptophyta</taxon>
        <taxon>Embryophyta</taxon>
        <taxon>Tracheophyta</taxon>
        <taxon>Spermatophyta</taxon>
        <taxon>Magnoliopsida</taxon>
        <taxon>eudicotyledons</taxon>
        <taxon>Gunneridae</taxon>
        <taxon>Pentapetalae</taxon>
        <taxon>asterids</taxon>
        <taxon>lamiids</taxon>
        <taxon>Solanales</taxon>
        <taxon>Solanaceae</taxon>
        <taxon>Solanoideae</taxon>
        <taxon>Solaneae</taxon>
        <taxon>Solanum</taxon>
        <taxon>Solanum subgen. Lycopersicon</taxon>
    </lineage>
</organism>
<reference evidence="1" key="2">
    <citation type="submission" date="2019-01" db="UniProtKB">
        <authorList>
            <consortium name="EnsemblPlants"/>
        </authorList>
    </citation>
    <scope>IDENTIFICATION</scope>
    <source>
        <strain evidence="1">cv. Heinz 1706</strain>
    </source>
</reference>
<protein>
    <submittedName>
        <fullName evidence="1">Uncharacterized protein</fullName>
    </submittedName>
</protein>
<proteinExistence type="predicted"/>
<reference evidence="1" key="1">
    <citation type="journal article" date="2012" name="Nature">
        <title>The tomato genome sequence provides insights into fleshy fruit evolution.</title>
        <authorList>
            <consortium name="Tomato Genome Consortium"/>
        </authorList>
    </citation>
    <scope>NUCLEOTIDE SEQUENCE [LARGE SCALE GENOMIC DNA]</scope>
    <source>
        <strain evidence="1">cv. Heinz 1706</strain>
    </source>
</reference>
<dbReference type="AlphaFoldDB" id="A0A3Q7I2G1"/>
<dbReference type="PaxDb" id="4081-Solyc09g060070.1.1"/>
<keyword evidence="2" id="KW-1185">Reference proteome</keyword>
<name>A0A3Q7I2G1_SOLLC</name>
<evidence type="ECO:0000313" key="2">
    <source>
        <dbReference type="Proteomes" id="UP000004994"/>
    </source>
</evidence>
<dbReference type="EnsemblPlants" id="Solyc09g060070.2.1">
    <property type="protein sequence ID" value="Solyc09g060070.2.1"/>
    <property type="gene ID" value="Solyc09g060070.2"/>
</dbReference>